<reference evidence="4" key="1">
    <citation type="submission" date="2022-05" db="EMBL/GenBank/DDBJ databases">
        <title>Jatrophihabitans sp. SB3-54 whole genome sequence.</title>
        <authorList>
            <person name="Suh M.K."/>
            <person name="Eom M.K."/>
            <person name="Kim J.S."/>
            <person name="Kim H.S."/>
            <person name="Do H.E."/>
            <person name="Shin Y.K."/>
            <person name="Lee J.-S."/>
        </authorList>
    </citation>
    <scope>NUCLEOTIDE SEQUENCE</scope>
    <source>
        <strain evidence="4">SB3-54</strain>
    </source>
</reference>
<evidence type="ECO:0000313" key="5">
    <source>
        <dbReference type="Proteomes" id="UP001164693"/>
    </source>
</evidence>
<dbReference type="PIRSF" id="PIRSF000521">
    <property type="entry name" value="Transaminase_4ab_Lys_Orn"/>
    <property type="match status" value="1"/>
</dbReference>
<sequence length="433" mass="46515">MSGNTVQDLLRRRASHLSRSLSVLYDDDPIHVVRASGQYLFGADGRQYLDCMNNVPHVGHSHPRVTEAVCRQMKLVNTNTRFLYEPLVEYAERLTALLPDPLSVCFFVNSGSEANELALRMVRTHTRRRGIVVQDGAYHGNTSGLIDISPYKFNGRGGAGKPDFVEVAATPDPFRGIHRGADAGARYAADAVAAIDRAGVSEFGAAAFIAEPLMGTAGQIIPPDGYLAAVYRGARAVGALTVADEVQIGFGRVGTHMWAFQTQQVIPDIVTLGKPIGNSYPLGAVVTTPEIADSFANGMEYFNTFGGSPVACAAGLAVLDVIEDEQLQAHALRVGAHLKASLAELMARHPSIGDVRGLGLFIGVELVDDPERRSPETDLAERMVLALRREGILISSDGPDHNVIKIKPPLPFSIADADRLAVAVDRFLREAAS</sequence>
<keyword evidence="2 3" id="KW-0663">Pyridoxal phosphate</keyword>
<dbReference type="InterPro" id="IPR015422">
    <property type="entry name" value="PyrdxlP-dep_Trfase_small"/>
</dbReference>
<keyword evidence="4" id="KW-0032">Aminotransferase</keyword>
<dbReference type="EMBL" id="CP097463">
    <property type="protein sequence ID" value="WAX56448.1"/>
    <property type="molecule type" value="Genomic_DNA"/>
</dbReference>
<dbReference type="Proteomes" id="UP001164693">
    <property type="component" value="Chromosome"/>
</dbReference>
<dbReference type="InterPro" id="IPR015421">
    <property type="entry name" value="PyrdxlP-dep_Trfase_major"/>
</dbReference>
<organism evidence="4 5">
    <name type="scientific">Jatrophihabitans cynanchi</name>
    <dbReference type="NCBI Taxonomy" id="2944128"/>
    <lineage>
        <taxon>Bacteria</taxon>
        <taxon>Bacillati</taxon>
        <taxon>Actinomycetota</taxon>
        <taxon>Actinomycetes</taxon>
        <taxon>Jatrophihabitantales</taxon>
        <taxon>Jatrophihabitantaceae</taxon>
        <taxon>Jatrophihabitans</taxon>
    </lineage>
</organism>
<dbReference type="Pfam" id="PF00202">
    <property type="entry name" value="Aminotran_3"/>
    <property type="match status" value="1"/>
</dbReference>
<dbReference type="CDD" id="cd00610">
    <property type="entry name" value="OAT_like"/>
    <property type="match status" value="1"/>
</dbReference>
<evidence type="ECO:0000256" key="2">
    <source>
        <dbReference type="ARBA" id="ARBA00022898"/>
    </source>
</evidence>
<name>A0ABY7JVU6_9ACTN</name>
<dbReference type="InterPro" id="IPR005814">
    <property type="entry name" value="Aminotrans_3"/>
</dbReference>
<proteinExistence type="inferred from homology"/>
<dbReference type="PANTHER" id="PTHR45688">
    <property type="match status" value="1"/>
</dbReference>
<dbReference type="RefSeq" id="WP_269442981.1">
    <property type="nucleotide sequence ID" value="NZ_CP097463.1"/>
</dbReference>
<dbReference type="Gene3D" id="3.90.1150.10">
    <property type="entry name" value="Aspartate Aminotransferase, domain 1"/>
    <property type="match status" value="1"/>
</dbReference>
<keyword evidence="4" id="KW-0808">Transferase</keyword>
<evidence type="ECO:0000313" key="4">
    <source>
        <dbReference type="EMBL" id="WAX56448.1"/>
    </source>
</evidence>
<dbReference type="GO" id="GO:0008483">
    <property type="term" value="F:transaminase activity"/>
    <property type="evidence" value="ECO:0007669"/>
    <property type="project" value="UniProtKB-KW"/>
</dbReference>
<evidence type="ECO:0000256" key="3">
    <source>
        <dbReference type="RuleBase" id="RU003560"/>
    </source>
</evidence>
<comment type="similarity">
    <text evidence="1 3">Belongs to the class-III pyridoxal-phosphate-dependent aminotransferase family.</text>
</comment>
<protein>
    <submittedName>
        <fullName evidence="4">Aminotransferase class III-fold pyridoxal phosphate-dependent enzyme</fullName>
    </submittedName>
</protein>
<accession>A0ABY7JVU6</accession>
<gene>
    <name evidence="4" type="ORF">M6B22_18195</name>
</gene>
<dbReference type="PANTHER" id="PTHR45688:SF13">
    <property type="entry name" value="ALANINE--GLYOXYLATE AMINOTRANSFERASE 2-LIKE"/>
    <property type="match status" value="1"/>
</dbReference>
<dbReference type="SUPFAM" id="SSF53383">
    <property type="entry name" value="PLP-dependent transferases"/>
    <property type="match status" value="1"/>
</dbReference>
<dbReference type="InterPro" id="IPR015424">
    <property type="entry name" value="PyrdxlP-dep_Trfase"/>
</dbReference>
<keyword evidence="5" id="KW-1185">Reference proteome</keyword>
<evidence type="ECO:0000256" key="1">
    <source>
        <dbReference type="ARBA" id="ARBA00008954"/>
    </source>
</evidence>
<dbReference type="Gene3D" id="3.40.640.10">
    <property type="entry name" value="Type I PLP-dependent aspartate aminotransferase-like (Major domain)"/>
    <property type="match status" value="1"/>
</dbReference>